<accession>A0A411YYC6</accession>
<dbReference type="RefSeq" id="WP_118155417.1">
    <property type="nucleotide sequence ID" value="NZ_QWEY01000011.1"/>
</dbReference>
<dbReference type="AlphaFoldDB" id="A0A411YYC6"/>
<dbReference type="Proteomes" id="UP000284547">
    <property type="component" value="Unassembled WGS sequence"/>
</dbReference>
<organism evidence="1 2">
    <name type="scientific">Pseudotabrizicola alkalilacus</name>
    <dbReference type="NCBI Taxonomy" id="2305252"/>
    <lineage>
        <taxon>Bacteria</taxon>
        <taxon>Pseudomonadati</taxon>
        <taxon>Pseudomonadota</taxon>
        <taxon>Alphaproteobacteria</taxon>
        <taxon>Rhodobacterales</taxon>
        <taxon>Paracoccaceae</taxon>
        <taxon>Pseudotabrizicola</taxon>
    </lineage>
</organism>
<proteinExistence type="predicted"/>
<comment type="caution">
    <text evidence="1">The sequence shown here is derived from an EMBL/GenBank/DDBJ whole genome shotgun (WGS) entry which is preliminary data.</text>
</comment>
<dbReference type="EMBL" id="QWEY01000011">
    <property type="protein sequence ID" value="RGP35904.1"/>
    <property type="molecule type" value="Genomic_DNA"/>
</dbReference>
<keyword evidence="2" id="KW-1185">Reference proteome</keyword>
<evidence type="ECO:0008006" key="3">
    <source>
        <dbReference type="Google" id="ProtNLM"/>
    </source>
</evidence>
<reference evidence="1 2" key="1">
    <citation type="submission" date="2018-08" db="EMBL/GenBank/DDBJ databases">
        <title>Flavobacterium tibetense sp. nov., isolated from a wetland YonghuCo on Tibetan Plateau.</title>
        <authorList>
            <person name="Phurbu D."/>
            <person name="Lu H."/>
            <person name="Xing P."/>
        </authorList>
    </citation>
    <scope>NUCLEOTIDE SEQUENCE [LARGE SCALE GENOMIC DNA]</scope>
    <source>
        <strain evidence="1 2">DJC</strain>
    </source>
</reference>
<gene>
    <name evidence="1" type="ORF">D1012_17740</name>
</gene>
<sequence>MNGRNIRAGVALLETLIALLVMAMIAALVSGVTGGSIRVLVRSAELGDDLQQALNRRDLRLWLEHAIIEPVIGGPFAGFVGTETGLTALTSPPAGAFWPGAPMSLTLTENAQFVAQGQDEDGQPVLRQGALAPEGQRISLLYWGRLAENQGDTWYFNWPSAAPLPGLVKITFAGPGRPVPPLIIRPAKTFHQSEMSLSSLVPPALPSAP</sequence>
<dbReference type="OrthoDB" id="7204880at2"/>
<name>A0A411YYC6_9RHOB</name>
<evidence type="ECO:0000313" key="2">
    <source>
        <dbReference type="Proteomes" id="UP000284547"/>
    </source>
</evidence>
<evidence type="ECO:0000313" key="1">
    <source>
        <dbReference type="EMBL" id="RGP35904.1"/>
    </source>
</evidence>
<protein>
    <recommendedName>
        <fullName evidence="3">Prepilin-type N-terminal cleavage/methylation domain-containing protein</fullName>
    </recommendedName>
</protein>